<dbReference type="EMBL" id="JAULSR010000003">
    <property type="protein sequence ID" value="KAK0625196.1"/>
    <property type="molecule type" value="Genomic_DNA"/>
</dbReference>
<feature type="compositionally biased region" description="Acidic residues" evidence="1">
    <location>
        <begin position="237"/>
        <end position="248"/>
    </location>
</feature>
<dbReference type="AlphaFoldDB" id="A0AA39X115"/>
<proteinExistence type="predicted"/>
<reference evidence="2" key="1">
    <citation type="submission" date="2023-06" db="EMBL/GenBank/DDBJ databases">
        <title>Genome-scale phylogeny and comparative genomics of the fungal order Sordariales.</title>
        <authorList>
            <consortium name="Lawrence Berkeley National Laboratory"/>
            <person name="Hensen N."/>
            <person name="Bonometti L."/>
            <person name="Westerberg I."/>
            <person name="Brannstrom I.O."/>
            <person name="Guillou S."/>
            <person name="Cros-Aarteil S."/>
            <person name="Calhoun S."/>
            <person name="Haridas S."/>
            <person name="Kuo A."/>
            <person name="Mondo S."/>
            <person name="Pangilinan J."/>
            <person name="Riley R."/>
            <person name="LaButti K."/>
            <person name="Andreopoulos B."/>
            <person name="Lipzen A."/>
            <person name="Chen C."/>
            <person name="Yanf M."/>
            <person name="Daum C."/>
            <person name="Ng V."/>
            <person name="Clum A."/>
            <person name="Steindorff A."/>
            <person name="Ohm R."/>
            <person name="Martin F."/>
            <person name="Silar P."/>
            <person name="Natvig D."/>
            <person name="Lalanne C."/>
            <person name="Gautier V."/>
            <person name="Ament-velasquez S.L."/>
            <person name="Kruys A."/>
            <person name="Hutchinson M.I."/>
            <person name="Powell A.J."/>
            <person name="Barry K."/>
            <person name="Miller A.N."/>
            <person name="Grigoriev I.V."/>
            <person name="Debuchy R."/>
            <person name="Gladieux P."/>
            <person name="Thoren M.H."/>
            <person name="Johannesson H."/>
        </authorList>
    </citation>
    <scope>NUCLEOTIDE SEQUENCE</scope>
    <source>
        <strain evidence="2">SMH3391-2</strain>
    </source>
</reference>
<dbReference type="Proteomes" id="UP001174934">
    <property type="component" value="Unassembled WGS sequence"/>
</dbReference>
<keyword evidence="3" id="KW-1185">Reference proteome</keyword>
<name>A0AA39X115_9PEZI</name>
<comment type="caution">
    <text evidence="2">The sequence shown here is derived from an EMBL/GenBank/DDBJ whole genome shotgun (WGS) entry which is preliminary data.</text>
</comment>
<evidence type="ECO:0000256" key="1">
    <source>
        <dbReference type="SAM" id="MobiDB-lite"/>
    </source>
</evidence>
<evidence type="ECO:0000313" key="2">
    <source>
        <dbReference type="EMBL" id="KAK0625196.1"/>
    </source>
</evidence>
<organism evidence="2 3">
    <name type="scientific">Bombardia bombarda</name>
    <dbReference type="NCBI Taxonomy" id="252184"/>
    <lineage>
        <taxon>Eukaryota</taxon>
        <taxon>Fungi</taxon>
        <taxon>Dikarya</taxon>
        <taxon>Ascomycota</taxon>
        <taxon>Pezizomycotina</taxon>
        <taxon>Sordariomycetes</taxon>
        <taxon>Sordariomycetidae</taxon>
        <taxon>Sordariales</taxon>
        <taxon>Lasiosphaeriaceae</taxon>
        <taxon>Bombardia</taxon>
    </lineage>
</organism>
<gene>
    <name evidence="2" type="ORF">B0T17DRAFT_532193</name>
</gene>
<evidence type="ECO:0000313" key="3">
    <source>
        <dbReference type="Proteomes" id="UP001174934"/>
    </source>
</evidence>
<sequence>MPHSKKRPQPRGGTPNKDTKVDMTSGSITVASEVVASSGSIAGLDGGTPAAASSSLAKSADEAVRLAGPVVVPSPKINDISNGNAVIAAASKVNEYEHADLDDITLRQLAEDISAYNHDLEFCQAQLHESDLTPQEARTLQLRSLDLNHQIRHCQNRIEIMQFQLRKPAFSLPYVGSGAYRGANGIANGASGIDSANGKRAGLPLKARPSMTPSGKRLTQDADDSAAKRLKKQSSPVDDDDVNEENDGETPVTALQRLGFWKCRLCSAPKYLLAGAGRSPAAPCKWPLKDISKMITHFTEMHTEHPPPERCAELGDALDMNRGPFEYWIRRTRAQNVSDSSVIDECIDNLRSGRMPGLLRRLSRAAAGMPTA</sequence>
<protein>
    <submittedName>
        <fullName evidence="2">Uncharacterized protein</fullName>
    </submittedName>
</protein>
<feature type="region of interest" description="Disordered" evidence="1">
    <location>
        <begin position="1"/>
        <end position="25"/>
    </location>
</feature>
<feature type="region of interest" description="Disordered" evidence="1">
    <location>
        <begin position="189"/>
        <end position="250"/>
    </location>
</feature>
<accession>A0AA39X115</accession>